<sequence>MRSIFWMTVAYSMTINPLELITNGMQRAYEDIPYLVTVHKLESGYCSGVSISESWVLTTQYCLQTSAEDDSLTAIDSSKM</sequence>
<dbReference type="SUPFAM" id="SSF50494">
    <property type="entry name" value="Trypsin-like serine proteases"/>
    <property type="match status" value="1"/>
</dbReference>
<protein>
    <recommendedName>
        <fullName evidence="1">Peptidase S1 domain-containing protein</fullName>
    </recommendedName>
</protein>
<evidence type="ECO:0000313" key="2">
    <source>
        <dbReference type="EMBL" id="KAK9766640.1"/>
    </source>
</evidence>
<dbReference type="Gene3D" id="2.40.10.10">
    <property type="entry name" value="Trypsin-like serine proteases"/>
    <property type="match status" value="1"/>
</dbReference>
<reference evidence="2 3" key="1">
    <citation type="submission" date="2023-04" db="EMBL/GenBank/DDBJ databases">
        <title>Genome of Basidiobolus ranarum AG-B5.</title>
        <authorList>
            <person name="Stajich J.E."/>
            <person name="Carter-House D."/>
            <person name="Gryganskyi A."/>
        </authorList>
    </citation>
    <scope>NUCLEOTIDE SEQUENCE [LARGE SCALE GENOMIC DNA]</scope>
    <source>
        <strain evidence="2 3">AG-B5</strain>
    </source>
</reference>
<evidence type="ECO:0000313" key="3">
    <source>
        <dbReference type="Proteomes" id="UP001479436"/>
    </source>
</evidence>
<keyword evidence="3" id="KW-1185">Reference proteome</keyword>
<dbReference type="Proteomes" id="UP001479436">
    <property type="component" value="Unassembled WGS sequence"/>
</dbReference>
<proteinExistence type="predicted"/>
<comment type="caution">
    <text evidence="2">The sequence shown here is derived from an EMBL/GenBank/DDBJ whole genome shotgun (WGS) entry which is preliminary data.</text>
</comment>
<dbReference type="EMBL" id="JASJQH010000138">
    <property type="protein sequence ID" value="KAK9766640.1"/>
    <property type="molecule type" value="Genomic_DNA"/>
</dbReference>
<gene>
    <name evidence="2" type="ORF">K7432_004154</name>
</gene>
<dbReference type="InterPro" id="IPR043504">
    <property type="entry name" value="Peptidase_S1_PA_chymotrypsin"/>
</dbReference>
<accession>A0ABR2WYP4</accession>
<evidence type="ECO:0000259" key="1">
    <source>
        <dbReference type="Pfam" id="PF00089"/>
    </source>
</evidence>
<feature type="domain" description="Peptidase S1" evidence="1">
    <location>
        <begin position="21"/>
        <end position="67"/>
    </location>
</feature>
<organism evidence="2 3">
    <name type="scientific">Basidiobolus ranarum</name>
    <dbReference type="NCBI Taxonomy" id="34480"/>
    <lineage>
        <taxon>Eukaryota</taxon>
        <taxon>Fungi</taxon>
        <taxon>Fungi incertae sedis</taxon>
        <taxon>Zoopagomycota</taxon>
        <taxon>Entomophthoromycotina</taxon>
        <taxon>Basidiobolomycetes</taxon>
        <taxon>Basidiobolales</taxon>
        <taxon>Basidiobolaceae</taxon>
        <taxon>Basidiobolus</taxon>
    </lineage>
</organism>
<name>A0ABR2WYP4_9FUNG</name>
<dbReference type="InterPro" id="IPR001254">
    <property type="entry name" value="Trypsin_dom"/>
</dbReference>
<dbReference type="InterPro" id="IPR009003">
    <property type="entry name" value="Peptidase_S1_PA"/>
</dbReference>
<dbReference type="Pfam" id="PF00089">
    <property type="entry name" value="Trypsin"/>
    <property type="match status" value="1"/>
</dbReference>